<evidence type="ECO:0000256" key="6">
    <source>
        <dbReference type="ARBA" id="ARBA00023136"/>
    </source>
</evidence>
<evidence type="ECO:0000256" key="5">
    <source>
        <dbReference type="ARBA" id="ARBA00022989"/>
    </source>
</evidence>
<evidence type="ECO:0000256" key="1">
    <source>
        <dbReference type="ARBA" id="ARBA00004651"/>
    </source>
</evidence>
<dbReference type="EMBL" id="LUUH01000002">
    <property type="protein sequence ID" value="OAI09475.1"/>
    <property type="molecule type" value="Genomic_DNA"/>
</dbReference>
<keyword evidence="4 7" id="KW-0812">Transmembrane</keyword>
<dbReference type="Proteomes" id="UP000077763">
    <property type="component" value="Unassembled WGS sequence"/>
</dbReference>
<feature type="domain" description="VTT" evidence="8">
    <location>
        <begin position="49"/>
        <end position="171"/>
    </location>
</feature>
<keyword evidence="3 7" id="KW-1003">Cell membrane</keyword>
<evidence type="ECO:0000256" key="2">
    <source>
        <dbReference type="ARBA" id="ARBA00010792"/>
    </source>
</evidence>
<dbReference type="PANTHER" id="PTHR30353:SF0">
    <property type="entry name" value="TRANSMEMBRANE PROTEIN"/>
    <property type="match status" value="1"/>
</dbReference>
<keyword evidence="5 7" id="KW-1133">Transmembrane helix</keyword>
<accession>A0A177MVB4</accession>
<comment type="caution">
    <text evidence="9">The sequence shown here is derived from an EMBL/GenBank/DDBJ whole genome shotgun (WGS) entry which is preliminary data.</text>
</comment>
<comment type="subcellular location">
    <subcellularLocation>
        <location evidence="1 7">Cell membrane</location>
        <topology evidence="1 7">Multi-pass membrane protein</topology>
    </subcellularLocation>
</comment>
<sequence>MDWLHYLTDILLHIDKHLANIISDYGTLTYAILFLVIFVETGFVVMPFLPGDSLLFAAGAFVAMDAFNLPILLGVLGAAAVLGDTVNYWIGRSIGLRAYSLSWVNREHLDRAQAFYDTYGGKTIVLARFVPIVRTFAPFVAGIGKMPYSTFILYNIVGGVAWVLICVFAGYFFGNIPLVKKNFELVVLGIVLISILPIVLEVWKARKQAKQ</sequence>
<dbReference type="InterPro" id="IPR058127">
    <property type="entry name" value="DedA"/>
</dbReference>
<evidence type="ECO:0000256" key="4">
    <source>
        <dbReference type="ARBA" id="ARBA00022692"/>
    </source>
</evidence>
<feature type="transmembrane region" description="Helical" evidence="7">
    <location>
        <begin position="185"/>
        <end position="203"/>
    </location>
</feature>
<feature type="transmembrane region" description="Helical" evidence="7">
    <location>
        <begin position="151"/>
        <end position="173"/>
    </location>
</feature>
<dbReference type="PANTHER" id="PTHR30353">
    <property type="entry name" value="INNER MEMBRANE PROTEIN DEDA-RELATED"/>
    <property type="match status" value="1"/>
</dbReference>
<evidence type="ECO:0000313" key="10">
    <source>
        <dbReference type="Proteomes" id="UP000077763"/>
    </source>
</evidence>
<dbReference type="AlphaFoldDB" id="A0A177MVB4"/>
<dbReference type="InterPro" id="IPR032816">
    <property type="entry name" value="VTT_dom"/>
</dbReference>
<organism evidence="9 10">
    <name type="scientific">Methylomonas methanica</name>
    <dbReference type="NCBI Taxonomy" id="421"/>
    <lineage>
        <taxon>Bacteria</taxon>
        <taxon>Pseudomonadati</taxon>
        <taxon>Pseudomonadota</taxon>
        <taxon>Gammaproteobacteria</taxon>
        <taxon>Methylococcales</taxon>
        <taxon>Methylococcaceae</taxon>
        <taxon>Methylomonas</taxon>
    </lineage>
</organism>
<evidence type="ECO:0000313" key="9">
    <source>
        <dbReference type="EMBL" id="OAI09475.1"/>
    </source>
</evidence>
<name>A0A177MVB4_METMH</name>
<evidence type="ECO:0000256" key="7">
    <source>
        <dbReference type="RuleBase" id="RU367016"/>
    </source>
</evidence>
<dbReference type="NCBIfam" id="NF008102">
    <property type="entry name" value="PRK10847.1"/>
    <property type="match status" value="1"/>
</dbReference>
<gene>
    <name evidence="9" type="ORF">A1353_03975</name>
</gene>
<dbReference type="Pfam" id="PF09335">
    <property type="entry name" value="VTT_dom"/>
    <property type="match status" value="1"/>
</dbReference>
<dbReference type="GO" id="GO:0005886">
    <property type="term" value="C:plasma membrane"/>
    <property type="evidence" value="ECO:0007669"/>
    <property type="project" value="UniProtKB-SubCell"/>
</dbReference>
<dbReference type="InterPro" id="IPR032818">
    <property type="entry name" value="DedA-like"/>
</dbReference>
<feature type="transmembrane region" description="Helical" evidence="7">
    <location>
        <begin position="28"/>
        <end position="49"/>
    </location>
</feature>
<evidence type="ECO:0000259" key="8">
    <source>
        <dbReference type="Pfam" id="PF09335"/>
    </source>
</evidence>
<keyword evidence="6 7" id="KW-0472">Membrane</keyword>
<feature type="transmembrane region" description="Helical" evidence="7">
    <location>
        <begin position="69"/>
        <end position="90"/>
    </location>
</feature>
<protein>
    <recommendedName>
        <fullName evidence="8">VTT domain-containing protein</fullName>
    </recommendedName>
</protein>
<proteinExistence type="inferred from homology"/>
<reference evidence="9 10" key="1">
    <citation type="submission" date="2016-03" db="EMBL/GenBank/DDBJ databases">
        <authorList>
            <person name="Ploux O."/>
        </authorList>
    </citation>
    <scope>NUCLEOTIDE SEQUENCE [LARGE SCALE GENOMIC DNA]</scope>
    <source>
        <strain evidence="9 10">R-45371</strain>
    </source>
</reference>
<comment type="similarity">
    <text evidence="2 7">Belongs to the DedA family.</text>
</comment>
<evidence type="ECO:0000256" key="3">
    <source>
        <dbReference type="ARBA" id="ARBA00022475"/>
    </source>
</evidence>
<dbReference type="RefSeq" id="WP_064035254.1">
    <property type="nucleotide sequence ID" value="NZ_LUUH01000002.1"/>
</dbReference>